<name>A0A6G6FQD2_9APHY</name>
<dbReference type="PROSITE" id="PS00028">
    <property type="entry name" value="ZINC_FINGER_C2H2_1"/>
    <property type="match status" value="2"/>
</dbReference>
<evidence type="ECO:0000256" key="2">
    <source>
        <dbReference type="ARBA" id="ARBA00022737"/>
    </source>
</evidence>
<keyword evidence="2" id="KW-0677">Repeat</keyword>
<evidence type="ECO:0000256" key="4">
    <source>
        <dbReference type="ARBA" id="ARBA00022833"/>
    </source>
</evidence>
<keyword evidence="4" id="KW-0862">Zinc</keyword>
<evidence type="ECO:0000256" key="3">
    <source>
        <dbReference type="ARBA" id="ARBA00022771"/>
    </source>
</evidence>
<dbReference type="InterPro" id="IPR036236">
    <property type="entry name" value="Znf_C2H2_sf"/>
</dbReference>
<dbReference type="GO" id="GO:0008270">
    <property type="term" value="F:zinc ion binding"/>
    <property type="evidence" value="ECO:0007669"/>
    <property type="project" value="UniProtKB-KW"/>
</dbReference>
<feature type="region of interest" description="Disordered" evidence="6">
    <location>
        <begin position="331"/>
        <end position="351"/>
    </location>
</feature>
<dbReference type="SUPFAM" id="SSF57667">
    <property type="entry name" value="beta-beta-alpha zinc fingers"/>
    <property type="match status" value="1"/>
</dbReference>
<feature type="domain" description="C2H2-type" evidence="7">
    <location>
        <begin position="284"/>
        <end position="312"/>
    </location>
</feature>
<dbReference type="OrthoDB" id="2755443at2759"/>
<dbReference type="AlphaFoldDB" id="A0A6G6FQD2"/>
<organism evidence="8">
    <name type="scientific">Trametes gibbosa</name>
    <dbReference type="NCBI Taxonomy" id="160864"/>
    <lineage>
        <taxon>Eukaryota</taxon>
        <taxon>Fungi</taxon>
        <taxon>Dikarya</taxon>
        <taxon>Basidiomycota</taxon>
        <taxon>Agaricomycotina</taxon>
        <taxon>Agaricomycetes</taxon>
        <taxon>Polyporales</taxon>
        <taxon>Polyporaceae</taxon>
        <taxon>Trametes</taxon>
    </lineage>
</organism>
<feature type="compositionally biased region" description="Polar residues" evidence="6">
    <location>
        <begin position="117"/>
        <end position="137"/>
    </location>
</feature>
<sequence length="351" mass="38344">MSSFSQSALSLLTREQLKELCELVEQAKSNPVESQQPQPQFGHPSPALPQAPLLQAPGVDCFDADIDNQVASDLEGSWPPLADGDLDWERFLNLPQPDYDTPSSVYSDAPSIYTPSTLPTSPLSMVSDDTTVDSAGESSPKIADAVDPSGSAQLLDLTISVWYDCGSPIQDPFPVMYDKSLTSSFESQHPPAYHLAKPIWQPQQQHLSGAAASFAEGGMSMLVGSRTALLTPQTLPDVAKTTVEVVPLAVPTAPFTAVKRKRAVVTPGEKPSKRPRNQSTEKTLKCPECGSMWARSHNLRTHIKSVHKNERAHVCPESTCTRAFSRKHDLHRHYQSEHTDLPSPRNKASKM</sequence>
<evidence type="ECO:0000313" key="8">
    <source>
        <dbReference type="EMBL" id="QIE48427.1"/>
    </source>
</evidence>
<evidence type="ECO:0000259" key="7">
    <source>
        <dbReference type="PROSITE" id="PS50157"/>
    </source>
</evidence>
<dbReference type="Gene3D" id="3.30.160.60">
    <property type="entry name" value="Classic Zinc Finger"/>
    <property type="match status" value="2"/>
</dbReference>
<feature type="domain" description="C2H2-type" evidence="7">
    <location>
        <begin position="313"/>
        <end position="343"/>
    </location>
</feature>
<dbReference type="PANTHER" id="PTHR24408">
    <property type="entry name" value="ZINC FINGER PROTEIN"/>
    <property type="match status" value="1"/>
</dbReference>
<dbReference type="InterPro" id="IPR013087">
    <property type="entry name" value="Znf_C2H2_type"/>
</dbReference>
<evidence type="ECO:0000256" key="6">
    <source>
        <dbReference type="SAM" id="MobiDB-lite"/>
    </source>
</evidence>
<protein>
    <recommendedName>
        <fullName evidence="7">C2H2-type domain-containing protein</fullName>
    </recommendedName>
</protein>
<dbReference type="EMBL" id="MK805154">
    <property type="protein sequence ID" value="QIE48427.1"/>
    <property type="molecule type" value="mRNA"/>
</dbReference>
<feature type="region of interest" description="Disordered" evidence="6">
    <location>
        <begin position="27"/>
        <end position="53"/>
    </location>
</feature>
<accession>A0A6G6FQD2</accession>
<feature type="region of interest" description="Disordered" evidence="6">
    <location>
        <begin position="264"/>
        <end position="284"/>
    </location>
</feature>
<dbReference type="PROSITE" id="PS50157">
    <property type="entry name" value="ZINC_FINGER_C2H2_2"/>
    <property type="match status" value="2"/>
</dbReference>
<keyword evidence="1" id="KW-0479">Metal-binding</keyword>
<keyword evidence="3 5" id="KW-0863">Zinc-finger</keyword>
<dbReference type="GO" id="GO:0043565">
    <property type="term" value="F:sequence-specific DNA binding"/>
    <property type="evidence" value="ECO:0007669"/>
    <property type="project" value="TreeGrafter"/>
</dbReference>
<dbReference type="PANTHER" id="PTHR24408:SF58">
    <property type="entry name" value="TRANSCRIPTION FACTOR (TFIIIA), PUTATIVE (AFU_ORTHOLOGUE AFUA_1G05150)-RELATED"/>
    <property type="match status" value="1"/>
</dbReference>
<proteinExistence type="evidence at transcript level"/>
<feature type="compositionally biased region" description="Polar residues" evidence="6">
    <location>
        <begin position="27"/>
        <end position="39"/>
    </location>
</feature>
<dbReference type="GO" id="GO:0000981">
    <property type="term" value="F:DNA-binding transcription factor activity, RNA polymerase II-specific"/>
    <property type="evidence" value="ECO:0007669"/>
    <property type="project" value="TreeGrafter"/>
</dbReference>
<dbReference type="GO" id="GO:0005634">
    <property type="term" value="C:nucleus"/>
    <property type="evidence" value="ECO:0007669"/>
    <property type="project" value="TreeGrafter"/>
</dbReference>
<reference evidence="8" key="1">
    <citation type="journal article" date="2019" name="J. For. Res.">
        <title>Expression and analysis of zinc finger family gene in Lenzites gibbosa.</title>
        <authorList>
            <person name="Zhang J."/>
            <person name="Chi Y."/>
            <person name="Li S."/>
            <person name="Zhang J."/>
            <person name="Chen J."/>
        </authorList>
    </citation>
    <scope>NUCLEOTIDE SEQUENCE</scope>
    <source>
        <strain evidence="8">ZnF20</strain>
    </source>
</reference>
<evidence type="ECO:0000256" key="1">
    <source>
        <dbReference type="ARBA" id="ARBA00022723"/>
    </source>
</evidence>
<evidence type="ECO:0000256" key="5">
    <source>
        <dbReference type="PROSITE-ProRule" id="PRU00042"/>
    </source>
</evidence>
<dbReference type="SMART" id="SM00355">
    <property type="entry name" value="ZnF_C2H2"/>
    <property type="match status" value="2"/>
</dbReference>
<feature type="region of interest" description="Disordered" evidence="6">
    <location>
        <begin position="117"/>
        <end position="140"/>
    </location>
</feature>